<evidence type="ECO:0000313" key="2">
    <source>
        <dbReference type="EMBL" id="KAH0919739.1"/>
    </source>
</evidence>
<dbReference type="Proteomes" id="UP000824890">
    <property type="component" value="Unassembled WGS sequence"/>
</dbReference>
<sequence length="126" mass="14496">MKNRPNRPKYTLSDGWTRVNIWRVCTPRVVRLNSISASPHNRRNQPPTPTFHRSSDTAEPPRHHSSSRPLCLHAREIVVLTRSPSDSESQETLDRRAANHRSLVLTIVAVARHLVPRTQTRTTRNQ</sequence>
<feature type="compositionally biased region" description="Basic and acidic residues" evidence="1">
    <location>
        <begin position="53"/>
        <end position="62"/>
    </location>
</feature>
<comment type="caution">
    <text evidence="2">The sequence shown here is derived from an EMBL/GenBank/DDBJ whole genome shotgun (WGS) entry which is preliminary data.</text>
</comment>
<feature type="region of interest" description="Disordered" evidence="1">
    <location>
        <begin position="32"/>
        <end position="72"/>
    </location>
</feature>
<keyword evidence="3" id="KW-1185">Reference proteome</keyword>
<gene>
    <name evidence="2" type="ORF">HID58_027399</name>
</gene>
<protein>
    <submittedName>
        <fullName evidence="2">Uncharacterized protein</fullName>
    </submittedName>
</protein>
<organism evidence="2 3">
    <name type="scientific">Brassica napus</name>
    <name type="common">Rape</name>
    <dbReference type="NCBI Taxonomy" id="3708"/>
    <lineage>
        <taxon>Eukaryota</taxon>
        <taxon>Viridiplantae</taxon>
        <taxon>Streptophyta</taxon>
        <taxon>Embryophyta</taxon>
        <taxon>Tracheophyta</taxon>
        <taxon>Spermatophyta</taxon>
        <taxon>Magnoliopsida</taxon>
        <taxon>eudicotyledons</taxon>
        <taxon>Gunneridae</taxon>
        <taxon>Pentapetalae</taxon>
        <taxon>rosids</taxon>
        <taxon>malvids</taxon>
        <taxon>Brassicales</taxon>
        <taxon>Brassicaceae</taxon>
        <taxon>Brassiceae</taxon>
        <taxon>Brassica</taxon>
    </lineage>
</organism>
<accession>A0ABQ8CRP9</accession>
<evidence type="ECO:0000256" key="1">
    <source>
        <dbReference type="SAM" id="MobiDB-lite"/>
    </source>
</evidence>
<dbReference type="EMBL" id="JAGKQM010000007">
    <property type="protein sequence ID" value="KAH0919739.1"/>
    <property type="molecule type" value="Genomic_DNA"/>
</dbReference>
<reference evidence="2 3" key="1">
    <citation type="submission" date="2021-05" db="EMBL/GenBank/DDBJ databases">
        <title>Genome Assembly of Synthetic Allotetraploid Brassica napus Reveals Homoeologous Exchanges between Subgenomes.</title>
        <authorList>
            <person name="Davis J.T."/>
        </authorList>
    </citation>
    <scope>NUCLEOTIDE SEQUENCE [LARGE SCALE GENOMIC DNA]</scope>
    <source>
        <strain evidence="3">cv. Da-Ae</strain>
        <tissue evidence="2">Seedling</tissue>
    </source>
</reference>
<name>A0ABQ8CRP9_BRANA</name>
<evidence type="ECO:0000313" key="3">
    <source>
        <dbReference type="Proteomes" id="UP000824890"/>
    </source>
</evidence>
<proteinExistence type="predicted"/>